<proteinExistence type="predicted"/>
<evidence type="ECO:0000313" key="3">
    <source>
        <dbReference type="Proteomes" id="UP001460072"/>
    </source>
</evidence>
<dbReference type="EMBL" id="JBCGDO010000002">
    <property type="protein sequence ID" value="MEM0541445.1"/>
    <property type="molecule type" value="Genomic_DNA"/>
</dbReference>
<keyword evidence="3" id="KW-1185">Reference proteome</keyword>
<evidence type="ECO:0000313" key="2">
    <source>
        <dbReference type="EMBL" id="MEM0541445.1"/>
    </source>
</evidence>
<dbReference type="InterPro" id="IPR025634">
    <property type="entry name" value="DUF4292"/>
</dbReference>
<comment type="caution">
    <text evidence="2">The sequence shown here is derived from an EMBL/GenBank/DDBJ whole genome shotgun (WGS) entry which is preliminary data.</text>
</comment>
<reference evidence="2 3" key="1">
    <citation type="submission" date="2024-03" db="EMBL/GenBank/DDBJ databases">
        <title>Two novel species of the genus Flavobacterium exhibiting potentially degradation of complex polysaccharides.</title>
        <authorList>
            <person name="Lian X."/>
        </authorList>
    </citation>
    <scope>NUCLEOTIDE SEQUENCE [LARGE SCALE GENOMIC DNA]</scope>
    <source>
        <strain evidence="3">j3</strain>
    </source>
</reference>
<gene>
    <name evidence="2" type="ORF">WFZ85_02350</name>
</gene>
<dbReference type="Gene3D" id="2.50.20.10">
    <property type="entry name" value="Lipoprotein localisation LolA/LolB/LppX"/>
    <property type="match status" value="1"/>
</dbReference>
<dbReference type="Pfam" id="PF14125">
    <property type="entry name" value="DUF4292"/>
    <property type="match status" value="1"/>
</dbReference>
<dbReference type="RefSeq" id="WP_342694682.1">
    <property type="nucleotide sequence ID" value="NZ_JBCGDO010000002.1"/>
</dbReference>
<dbReference type="Proteomes" id="UP001460072">
    <property type="component" value="Unassembled WGS sequence"/>
</dbReference>
<keyword evidence="1" id="KW-0732">Signal</keyword>
<feature type="chain" id="PRO_5047300060" evidence="1">
    <location>
        <begin position="21"/>
        <end position="266"/>
    </location>
</feature>
<name>A0ABU9N4H5_9FLAO</name>
<protein>
    <submittedName>
        <fullName evidence="2">DUF4292 domain-containing protein</fullName>
    </submittedName>
</protein>
<dbReference type="PROSITE" id="PS51257">
    <property type="entry name" value="PROKAR_LIPOPROTEIN"/>
    <property type="match status" value="1"/>
</dbReference>
<organism evidence="2 3">
    <name type="scientific">Flavobacterium aureirubrum</name>
    <dbReference type="NCBI Taxonomy" id="3133147"/>
    <lineage>
        <taxon>Bacteria</taxon>
        <taxon>Pseudomonadati</taxon>
        <taxon>Bacteroidota</taxon>
        <taxon>Flavobacteriia</taxon>
        <taxon>Flavobacteriales</taxon>
        <taxon>Flavobacteriaceae</taxon>
        <taxon>Flavobacterium</taxon>
    </lineage>
</organism>
<evidence type="ECO:0000256" key="1">
    <source>
        <dbReference type="SAM" id="SignalP"/>
    </source>
</evidence>
<feature type="signal peptide" evidence="1">
    <location>
        <begin position="1"/>
        <end position="20"/>
    </location>
</feature>
<accession>A0ABU9N4H5</accession>
<sequence>MKKWSYLLVVFFIVSCKSKAILAHSNALANRNTIEKSTNSENIIQNHYNNKYEFSTLYIRSSAKYRDEKQSQNVSAEIKIKKNEKILVSIRFLGITMAKALITPNQVKYYEKINGTYFEGDYQSLSQWLGTDLDFTKIQNMLLAQPIDDLTKGKYATSLIDKLYKLNNEEDNTEKSFFFETEKYLLQKQEVIQSEKQRMFQVNYSNFQDFTTAFLPSNLLINAIQKKGKTEISIDYNAVTFNEELSFPYSVPNGYDRIFIDQTSQN</sequence>